<dbReference type="AlphaFoldDB" id="A0A6J2YB80"/>
<dbReference type="KEGG" id="soy:115885664"/>
<protein>
    <submittedName>
        <fullName evidence="3">Uncharacterized protein LOC115885664</fullName>
    </submittedName>
</protein>
<name>A0A6J2YB80_SITOR</name>
<sequence>MMMMMMCIEAVATWYSEGVGAGIERLKQEISLPRVADALKISLRTVSSIKMSKDRNELPSTPGKNRPRKKCKTQDLNEGLKMEVRNILYDLYAQKKQVTINKLNEELRRREIVDISYGSLRTLLFSLGFKYKKDDNRRALMETSNIASMRAAFFRKYMGKQNSAISSSTRIFR</sequence>
<dbReference type="OrthoDB" id="6764091at2759"/>
<evidence type="ECO:0000313" key="2">
    <source>
        <dbReference type="Proteomes" id="UP000504635"/>
    </source>
</evidence>
<evidence type="ECO:0000313" key="3">
    <source>
        <dbReference type="RefSeq" id="XP_030760501.1"/>
    </source>
</evidence>
<dbReference type="Proteomes" id="UP000504635">
    <property type="component" value="Unplaced"/>
</dbReference>
<dbReference type="GeneID" id="115885664"/>
<proteinExistence type="predicted"/>
<gene>
    <name evidence="3" type="primary">LOC115885664</name>
</gene>
<reference evidence="3" key="1">
    <citation type="submission" date="2025-08" db="UniProtKB">
        <authorList>
            <consortium name="RefSeq"/>
        </authorList>
    </citation>
    <scope>IDENTIFICATION</scope>
    <source>
        <tissue evidence="3">Gonads</tissue>
    </source>
</reference>
<dbReference type="InParanoid" id="A0A6J2YB80"/>
<accession>A0A6J2YB80</accession>
<feature type="region of interest" description="Disordered" evidence="1">
    <location>
        <begin position="52"/>
        <end position="71"/>
    </location>
</feature>
<evidence type="ECO:0000256" key="1">
    <source>
        <dbReference type="SAM" id="MobiDB-lite"/>
    </source>
</evidence>
<keyword evidence="2" id="KW-1185">Reference proteome</keyword>
<dbReference type="RefSeq" id="XP_030760501.1">
    <property type="nucleotide sequence ID" value="XM_030904641.1"/>
</dbReference>
<organism evidence="2 3">
    <name type="scientific">Sitophilus oryzae</name>
    <name type="common">Rice weevil</name>
    <name type="synonym">Curculio oryzae</name>
    <dbReference type="NCBI Taxonomy" id="7048"/>
    <lineage>
        <taxon>Eukaryota</taxon>
        <taxon>Metazoa</taxon>
        <taxon>Ecdysozoa</taxon>
        <taxon>Arthropoda</taxon>
        <taxon>Hexapoda</taxon>
        <taxon>Insecta</taxon>
        <taxon>Pterygota</taxon>
        <taxon>Neoptera</taxon>
        <taxon>Endopterygota</taxon>
        <taxon>Coleoptera</taxon>
        <taxon>Polyphaga</taxon>
        <taxon>Cucujiformia</taxon>
        <taxon>Curculionidae</taxon>
        <taxon>Dryophthorinae</taxon>
        <taxon>Sitophilus</taxon>
    </lineage>
</organism>